<keyword evidence="1" id="KW-1133">Transmembrane helix</keyword>
<dbReference type="EMBL" id="JAVFJF020000025">
    <property type="protein sequence ID" value="MEJ8675592.1"/>
    <property type="molecule type" value="Genomic_DNA"/>
</dbReference>
<organism evidence="2 3">
    <name type="scientific">Chromobacterium amazonense</name>
    <dbReference type="NCBI Taxonomy" id="1382803"/>
    <lineage>
        <taxon>Bacteria</taxon>
        <taxon>Pseudomonadati</taxon>
        <taxon>Pseudomonadota</taxon>
        <taxon>Betaproteobacteria</taxon>
        <taxon>Neisseriales</taxon>
        <taxon>Chromobacteriaceae</taxon>
        <taxon>Chromobacterium</taxon>
    </lineage>
</organism>
<evidence type="ECO:0000313" key="3">
    <source>
        <dbReference type="Proteomes" id="UP001224516"/>
    </source>
</evidence>
<evidence type="ECO:0000313" key="2">
    <source>
        <dbReference type="EMBL" id="MEJ8675592.1"/>
    </source>
</evidence>
<evidence type="ECO:0000256" key="1">
    <source>
        <dbReference type="SAM" id="Phobius"/>
    </source>
</evidence>
<name>A0ABU8V424_9NEIS</name>
<dbReference type="Proteomes" id="UP001224516">
    <property type="component" value="Unassembled WGS sequence"/>
</dbReference>
<gene>
    <name evidence="2" type="ORF">QCL97_012725</name>
</gene>
<dbReference type="Pfam" id="PF10011">
    <property type="entry name" value="DUF2254"/>
    <property type="match status" value="1"/>
</dbReference>
<dbReference type="RefSeq" id="WP_083341031.1">
    <property type="nucleotide sequence ID" value="NZ_CAWMOE010000032.1"/>
</dbReference>
<keyword evidence="1" id="KW-0812">Transmembrane</keyword>
<protein>
    <submittedName>
        <fullName evidence="2">DUF2254 family protein</fullName>
    </submittedName>
</protein>
<keyword evidence="3" id="KW-1185">Reference proteome</keyword>
<dbReference type="InterPro" id="IPR018723">
    <property type="entry name" value="DUF2254_membrane"/>
</dbReference>
<comment type="caution">
    <text evidence="2">The sequence shown here is derived from an EMBL/GenBank/DDBJ whole genome shotgun (WGS) entry which is preliminary data.</text>
</comment>
<reference evidence="2 3" key="1">
    <citation type="submission" date="2023-12" db="EMBL/GenBank/DDBJ databases">
        <title>Evaluation and characterization of a potential secondary metabolite violacein from indigenous Chromobacterium amazonense SAM215.</title>
        <authorList>
            <person name="Tarafdar M.R."/>
            <person name="Abedin S.M."/>
            <person name="Atiqua A."/>
            <person name="Saha A."/>
            <person name="Khan S.N."/>
        </authorList>
    </citation>
    <scope>NUCLEOTIDE SEQUENCE [LARGE SCALE GENOMIC DNA]</scope>
    <source>
        <strain evidence="2 3">SAM215</strain>
    </source>
</reference>
<proteinExistence type="predicted"/>
<accession>A0ABU8V424</accession>
<keyword evidence="1" id="KW-0472">Membrane</keyword>
<feature type="transmembrane region" description="Helical" evidence="1">
    <location>
        <begin position="48"/>
        <end position="72"/>
    </location>
</feature>
<sequence length="131" mass="14120">MPLPASSDREYQYSVDQAEAAPISTTRRAKQISCASCPSRSDPQVAQVMLSAIATSIMTVASIVFAILLMSLTLASMQFSPRIIVSFSRDKVTQRTLGIFPGALAYCIAAETEQAMSRMRGRLDALQTLAA</sequence>